<evidence type="ECO:0000256" key="1">
    <source>
        <dbReference type="SAM" id="Phobius"/>
    </source>
</evidence>
<evidence type="ECO:0000313" key="2">
    <source>
        <dbReference type="EMBL" id="MBC9811903.1"/>
    </source>
</evidence>
<gene>
    <name evidence="2" type="ORF">H9Y05_05375</name>
</gene>
<proteinExistence type="predicted"/>
<dbReference type="Proteomes" id="UP000652681">
    <property type="component" value="Unassembled WGS sequence"/>
</dbReference>
<keyword evidence="1" id="KW-0472">Membrane</keyword>
<feature type="transmembrane region" description="Helical" evidence="1">
    <location>
        <begin position="116"/>
        <end position="136"/>
    </location>
</feature>
<reference evidence="2" key="1">
    <citation type="submission" date="2020-09" db="EMBL/GenBank/DDBJ databases">
        <title>Taishania pollutisoli gen. nov., sp. nov., Isolated from Tetrabromobisphenol A-Contaminated Soil.</title>
        <authorList>
            <person name="Chen Q."/>
        </authorList>
    </citation>
    <scope>NUCLEOTIDE SEQUENCE</scope>
    <source>
        <strain evidence="2">CZZ-1</strain>
    </source>
</reference>
<accession>A0A8J6TZB4</accession>
<comment type="caution">
    <text evidence="2">The sequence shown here is derived from an EMBL/GenBank/DDBJ whole genome shotgun (WGS) entry which is preliminary data.</text>
</comment>
<organism evidence="2 3">
    <name type="scientific">Taishania pollutisoli</name>
    <dbReference type="NCBI Taxonomy" id="2766479"/>
    <lineage>
        <taxon>Bacteria</taxon>
        <taxon>Pseudomonadati</taxon>
        <taxon>Bacteroidota</taxon>
        <taxon>Flavobacteriia</taxon>
        <taxon>Flavobacteriales</taxon>
        <taxon>Crocinitomicaceae</taxon>
        <taxon>Taishania</taxon>
    </lineage>
</organism>
<feature type="transmembrane region" description="Helical" evidence="1">
    <location>
        <begin position="91"/>
        <end position="110"/>
    </location>
</feature>
<keyword evidence="1" id="KW-0812">Transmembrane</keyword>
<keyword evidence="3" id="KW-1185">Reference proteome</keyword>
<feature type="transmembrane region" description="Helical" evidence="1">
    <location>
        <begin position="40"/>
        <end position="58"/>
    </location>
</feature>
<name>A0A8J6TZB4_9FLAO</name>
<evidence type="ECO:0000313" key="3">
    <source>
        <dbReference type="Proteomes" id="UP000652681"/>
    </source>
</evidence>
<dbReference type="RefSeq" id="WP_163490341.1">
    <property type="nucleotide sequence ID" value="NZ_JACVEL010000003.1"/>
</dbReference>
<keyword evidence="1" id="KW-1133">Transmembrane helix</keyword>
<sequence>MNKFFNVLLLLVFFPTMLLAIVVGFDIPLTSLHTSGANLMYRREAFLVLGIFLLFITIRRSVRRWVALRLVNQLPKYKWNTAVSTSRIQRIYTYNSLEAVVMLTAGYGVYYLTEEAWMPFVSLVIGALDTLFFAFYGAAAKKFRVGITTKALLAGDRDVALIYFKGLRRVSVQQQTIFFDFKDDLHLRFPLDLIPEEKRSEFFKELKSCVDETKVYFQNNI</sequence>
<dbReference type="AlphaFoldDB" id="A0A8J6TZB4"/>
<protein>
    <submittedName>
        <fullName evidence="2">Uncharacterized protein</fullName>
    </submittedName>
</protein>
<dbReference type="EMBL" id="JACVEL010000003">
    <property type="protein sequence ID" value="MBC9811903.1"/>
    <property type="molecule type" value="Genomic_DNA"/>
</dbReference>